<dbReference type="CDD" id="cd18011">
    <property type="entry name" value="DEXDc_RapA"/>
    <property type="match status" value="1"/>
</dbReference>
<feature type="domain" description="Helicase ATP-binding" evidence="5">
    <location>
        <begin position="100"/>
        <end position="289"/>
    </location>
</feature>
<dbReference type="PROSITE" id="PS51192">
    <property type="entry name" value="HELICASE_ATP_BIND_1"/>
    <property type="match status" value="1"/>
</dbReference>
<dbReference type="Gene3D" id="3.40.50.300">
    <property type="entry name" value="P-loop containing nucleotide triphosphate hydrolases"/>
    <property type="match status" value="1"/>
</dbReference>
<dbReference type="EMBL" id="BSEC01000004">
    <property type="protein sequence ID" value="GLI95564.1"/>
    <property type="molecule type" value="Genomic_DNA"/>
</dbReference>
<dbReference type="Proteomes" id="UP001144323">
    <property type="component" value="Unassembled WGS sequence"/>
</dbReference>
<evidence type="ECO:0000256" key="2">
    <source>
        <dbReference type="ARBA" id="ARBA00022801"/>
    </source>
</evidence>
<dbReference type="AlphaFoldDB" id="A0A9W6GZ02"/>
<keyword evidence="8" id="KW-1185">Reference proteome</keyword>
<dbReference type="PROSITE" id="PS51194">
    <property type="entry name" value="HELICASE_CTER"/>
    <property type="match status" value="1"/>
</dbReference>
<dbReference type="InterPro" id="IPR014001">
    <property type="entry name" value="Helicase_ATP-bd"/>
</dbReference>
<keyword evidence="1" id="KW-0547">Nucleotide-binding</keyword>
<dbReference type="InterPro" id="IPR038718">
    <property type="entry name" value="SNF2-like_sf"/>
</dbReference>
<evidence type="ECO:0000259" key="6">
    <source>
        <dbReference type="PROSITE" id="PS51194"/>
    </source>
</evidence>
<dbReference type="PANTHER" id="PTHR10799">
    <property type="entry name" value="SNF2/RAD54 HELICASE FAMILY"/>
    <property type="match status" value="1"/>
</dbReference>
<keyword evidence="4" id="KW-0067">ATP-binding</keyword>
<evidence type="ECO:0000313" key="7">
    <source>
        <dbReference type="EMBL" id="GLI95564.1"/>
    </source>
</evidence>
<sequence>MRAGEWWHSIDHDEPCRVVDTETLWGQASCLVWLPRRDTAVRVLQKRLVPLKTGEPHLLDRLSYVSAAARIADALERDALVAPLEGTVIPLPHQLLALQRAISGDRIRYLLADEVGLGKTIEAGLILRELKIRGLVRRILVVAPAGLVLQWQSEMKLHFGEDFRLILPSSLTALRQVGAIDEAENLWRMHDQVICPLDAVKPMDSRRGWSQEQLARYNRERFEDLVSAGWDLIIVDEAHRVGGSTEQVARFKLGDALAQAAPYLLLLSATPHQGKSDAFRRLITFLDPEALPGDDTISREAVAPFVIRTEKRRAIDADGNPLFKPRFTQLVPIAWGTAHAEQRALYEAVTEYVRDRYNRAIKEKQTAVGFLMILMQRLITSSTAAIRSALERRLAALELPQGQLSLFPEDVADDWSSLDGQQQLDTILKTRLKGLKDERKEVERLLSAARRCEASGPDAKAEAALERIQQQQREENDPTLKILIFTEFVPTQAMLADFLSRRGFTVVTLNGGMDLEERRQAQRRFAGDAQILISTDAGGEGLNLQFCHVIVNYDLPWNPMKIEQRIGRVDRIGQPHIVRALNFALADTVELRVREVLEEKLQRILDEFGVDKLADVLDSEDGGVPFEALFAQAMIAPEDAEQQAAGVAEEIRRRAEEARAGSKLLNATETLDPSAAQHIASHQMPYWTERLTLGFLRTQESTGALVKPSGVGFDLRWPNGDTTASAVFNRDDVDRPGATLISLEDERVRGLINSLPVFAPGQPIPSVVIPDVSDKTAGVWSLWRISLHTAGGRERRFLALFVSEDGRVFGPTARMIWDRLIDLPVDLSQATDDISGAPALQAFDASRSAAESQGAAVFGELLAAHQSSIERERKKGGHAYSSRRRAIERLGLPQVRSYRLGILADDEQAWNRELTARETAFPDLAAVLMVRVAPAGTSG</sequence>
<evidence type="ECO:0000313" key="8">
    <source>
        <dbReference type="Proteomes" id="UP001144323"/>
    </source>
</evidence>
<organism evidence="7 8">
    <name type="scientific">Methylocystis echinoides</name>
    <dbReference type="NCBI Taxonomy" id="29468"/>
    <lineage>
        <taxon>Bacteria</taxon>
        <taxon>Pseudomonadati</taxon>
        <taxon>Pseudomonadota</taxon>
        <taxon>Alphaproteobacteria</taxon>
        <taxon>Hyphomicrobiales</taxon>
        <taxon>Methylocystaceae</taxon>
        <taxon>Methylocystis</taxon>
    </lineage>
</organism>
<dbReference type="Pfam" id="PF00176">
    <property type="entry name" value="SNF2-rel_dom"/>
    <property type="match status" value="1"/>
</dbReference>
<proteinExistence type="predicted"/>
<reference evidence="7" key="1">
    <citation type="journal article" date="2023" name="Int. J. Syst. Evol. Microbiol.">
        <title>Methylocystis iwaonis sp. nov., a type II methane-oxidizing bacterium from surface soil of a rice paddy field in Japan, and emended description of the genus Methylocystis (ex Whittenbury et al. 1970) Bowman et al. 1993.</title>
        <authorList>
            <person name="Kaise H."/>
            <person name="Sawadogo J.B."/>
            <person name="Alam M.S."/>
            <person name="Ueno C."/>
            <person name="Dianou D."/>
            <person name="Shinjo R."/>
            <person name="Asakawa S."/>
        </authorList>
    </citation>
    <scope>NUCLEOTIDE SEQUENCE</scope>
    <source>
        <strain evidence="7">LMG27198</strain>
    </source>
</reference>
<evidence type="ECO:0000256" key="4">
    <source>
        <dbReference type="ARBA" id="ARBA00022840"/>
    </source>
</evidence>
<dbReference type="RefSeq" id="WP_281806428.1">
    <property type="nucleotide sequence ID" value="NZ_BSEC01000004.1"/>
</dbReference>
<dbReference type="InterPro" id="IPR049730">
    <property type="entry name" value="SNF2/RAD54-like_C"/>
</dbReference>
<protein>
    <submittedName>
        <fullName evidence="7">Helicase</fullName>
    </submittedName>
</protein>
<name>A0A9W6GZ02_9HYPH</name>
<dbReference type="InterPro" id="IPR000330">
    <property type="entry name" value="SNF2_N"/>
</dbReference>
<gene>
    <name evidence="7" type="ORF">LMG27198_45560</name>
</gene>
<dbReference type="Pfam" id="PF00271">
    <property type="entry name" value="Helicase_C"/>
    <property type="match status" value="1"/>
</dbReference>
<evidence type="ECO:0000256" key="3">
    <source>
        <dbReference type="ARBA" id="ARBA00022806"/>
    </source>
</evidence>
<dbReference type="GO" id="GO:0004386">
    <property type="term" value="F:helicase activity"/>
    <property type="evidence" value="ECO:0007669"/>
    <property type="project" value="UniProtKB-KW"/>
</dbReference>
<keyword evidence="3 7" id="KW-0347">Helicase</keyword>
<accession>A0A9W6GZ02</accession>
<evidence type="ECO:0000256" key="1">
    <source>
        <dbReference type="ARBA" id="ARBA00022741"/>
    </source>
</evidence>
<dbReference type="InterPro" id="IPR027417">
    <property type="entry name" value="P-loop_NTPase"/>
</dbReference>
<dbReference type="GO" id="GO:0005524">
    <property type="term" value="F:ATP binding"/>
    <property type="evidence" value="ECO:0007669"/>
    <property type="project" value="UniProtKB-KW"/>
</dbReference>
<evidence type="ECO:0000259" key="5">
    <source>
        <dbReference type="PROSITE" id="PS51192"/>
    </source>
</evidence>
<dbReference type="CDD" id="cd18793">
    <property type="entry name" value="SF2_C_SNF"/>
    <property type="match status" value="1"/>
</dbReference>
<dbReference type="SUPFAM" id="SSF52540">
    <property type="entry name" value="P-loop containing nucleoside triphosphate hydrolases"/>
    <property type="match status" value="2"/>
</dbReference>
<dbReference type="SMART" id="SM00490">
    <property type="entry name" value="HELICc"/>
    <property type="match status" value="1"/>
</dbReference>
<dbReference type="InterPro" id="IPR057342">
    <property type="entry name" value="DEXDc_RapA"/>
</dbReference>
<feature type="domain" description="Helicase C-terminal" evidence="6">
    <location>
        <begin position="460"/>
        <end position="617"/>
    </location>
</feature>
<dbReference type="SMART" id="SM00487">
    <property type="entry name" value="DEXDc"/>
    <property type="match status" value="1"/>
</dbReference>
<keyword evidence="2" id="KW-0378">Hydrolase</keyword>
<comment type="caution">
    <text evidence="7">The sequence shown here is derived from an EMBL/GenBank/DDBJ whole genome shotgun (WGS) entry which is preliminary data.</text>
</comment>
<dbReference type="GO" id="GO:0016787">
    <property type="term" value="F:hydrolase activity"/>
    <property type="evidence" value="ECO:0007669"/>
    <property type="project" value="UniProtKB-KW"/>
</dbReference>
<dbReference type="InterPro" id="IPR001650">
    <property type="entry name" value="Helicase_C-like"/>
</dbReference>
<dbReference type="Gene3D" id="3.40.50.10810">
    <property type="entry name" value="Tandem AAA-ATPase domain"/>
    <property type="match status" value="1"/>
</dbReference>